<dbReference type="FunFam" id="3.40.50.300:FF:001694">
    <property type="entry name" value="Adenylate kinase, chloroplastic"/>
    <property type="match status" value="1"/>
</dbReference>
<accession>A0A5B8MP39</accession>
<evidence type="ECO:0000256" key="10">
    <source>
        <dbReference type="ARBA" id="ARBA00022840"/>
    </source>
</evidence>
<evidence type="ECO:0000256" key="1">
    <source>
        <dbReference type="ARBA" id="ARBA00000582"/>
    </source>
</evidence>
<dbReference type="STRING" id="1764295.A0A5B8MP39"/>
<reference evidence="12" key="2">
    <citation type="submission" date="2021-01" db="EMBL/GenBank/DDBJ databases">
        <authorList>
            <person name="Corre E."/>
            <person name="Pelletier E."/>
            <person name="Niang G."/>
            <person name="Scheremetjew M."/>
            <person name="Finn R."/>
            <person name="Kale V."/>
            <person name="Holt S."/>
            <person name="Cochrane G."/>
            <person name="Meng A."/>
            <person name="Brown T."/>
            <person name="Cohen L."/>
        </authorList>
    </citation>
    <scope>NUCLEOTIDE SEQUENCE</scope>
    <source>
        <strain evidence="12">CCMP1205</strain>
    </source>
</reference>
<dbReference type="OrthoDB" id="439792at2759"/>
<dbReference type="SUPFAM" id="SSF52540">
    <property type="entry name" value="P-loop containing nucleoside triphosphate hydrolases"/>
    <property type="match status" value="1"/>
</dbReference>
<evidence type="ECO:0000313" key="14">
    <source>
        <dbReference type="Proteomes" id="UP000316726"/>
    </source>
</evidence>
<dbReference type="EMBL" id="HBHL01013635">
    <property type="protein sequence ID" value="CAD9720101.1"/>
    <property type="molecule type" value="Transcribed_RNA"/>
</dbReference>
<dbReference type="PROSITE" id="PS00113">
    <property type="entry name" value="ADENYLATE_KINASE"/>
    <property type="match status" value="1"/>
</dbReference>
<evidence type="ECO:0000256" key="11">
    <source>
        <dbReference type="RuleBase" id="RU003330"/>
    </source>
</evidence>
<dbReference type="InterPro" id="IPR033690">
    <property type="entry name" value="Adenylat_kinase_CS"/>
</dbReference>
<dbReference type="InterPro" id="IPR006259">
    <property type="entry name" value="Adenyl_kin_sub"/>
</dbReference>
<dbReference type="InterPro" id="IPR027417">
    <property type="entry name" value="P-loop_NTPase"/>
</dbReference>
<comment type="similarity">
    <text evidence="3 11">Belongs to the adenylate kinase family.</text>
</comment>
<keyword evidence="10" id="KW-0067">ATP-binding</keyword>
<gene>
    <name evidence="13" type="ORF">A3770_06p42920</name>
    <name evidence="12" type="ORF">CPRI1469_LOCUS8967</name>
</gene>
<keyword evidence="14" id="KW-1185">Reference proteome</keyword>
<evidence type="ECO:0000256" key="6">
    <source>
        <dbReference type="ARBA" id="ARBA00022640"/>
    </source>
</evidence>
<dbReference type="PANTHER" id="PTHR23359">
    <property type="entry name" value="NUCLEOTIDE KINASE"/>
    <property type="match status" value="1"/>
</dbReference>
<evidence type="ECO:0000256" key="8">
    <source>
        <dbReference type="ARBA" id="ARBA00022741"/>
    </source>
</evidence>
<keyword evidence="9 11" id="KW-0418">Kinase</keyword>
<sequence>MVTAYRTERTTRVRCWGTRVGPAPALSSSRRTQPRGTRNLTRMAVNKVMISGAPASGKGTQCEMLSGNYNLTHISAGDLLRAEVGSGTANGLKAKEFMDAGKLVPNEIVVTMVKDRLNQPDALAGWLLDGYPRSKDQADALEEANIRPEVFLLLEVPDSILVDRVVGRRLDPETGKIYHLKYAPPESEEVAERLIQRSDDTEEKVVPRLETHNSNVAAILDSYSDVLVRINGDQAKDKVYADIQEALKSL</sequence>
<reference evidence="13 14" key="1">
    <citation type="submission" date="2018-07" db="EMBL/GenBank/DDBJ databases">
        <title>The complete nuclear genome of the prasinophyte Chloropicon primus (CCMP1205).</title>
        <authorList>
            <person name="Pombert J.-F."/>
            <person name="Otis C."/>
            <person name="Turmel M."/>
            <person name="Lemieux C."/>
        </authorList>
    </citation>
    <scope>NUCLEOTIDE SEQUENCE [LARGE SCALE GENOMIC DNA]</scope>
    <source>
        <strain evidence="13 14">CCMP1205</strain>
    </source>
</reference>
<evidence type="ECO:0000256" key="4">
    <source>
        <dbReference type="ARBA" id="ARBA00012955"/>
    </source>
</evidence>
<dbReference type="EC" id="2.7.4.3" evidence="4"/>
<dbReference type="CDD" id="cd01428">
    <property type="entry name" value="ADK"/>
    <property type="match status" value="1"/>
</dbReference>
<evidence type="ECO:0000256" key="3">
    <source>
        <dbReference type="ARBA" id="ARBA00007220"/>
    </source>
</evidence>
<evidence type="ECO:0000256" key="5">
    <source>
        <dbReference type="ARBA" id="ARBA00022528"/>
    </source>
</evidence>
<dbReference type="GO" id="GO:0004017">
    <property type="term" value="F:AMP kinase activity"/>
    <property type="evidence" value="ECO:0007669"/>
    <property type="project" value="UniProtKB-EC"/>
</dbReference>
<dbReference type="Gene3D" id="3.40.50.300">
    <property type="entry name" value="P-loop containing nucleotide triphosphate hydrolases"/>
    <property type="match status" value="1"/>
</dbReference>
<dbReference type="AlphaFoldDB" id="A0A5B8MP39"/>
<dbReference type="Pfam" id="PF00406">
    <property type="entry name" value="ADK"/>
    <property type="match status" value="1"/>
</dbReference>
<keyword evidence="7 11" id="KW-0808">Transferase</keyword>
<dbReference type="PRINTS" id="PR00094">
    <property type="entry name" value="ADENYLTKNASE"/>
</dbReference>
<keyword evidence="5" id="KW-0150">Chloroplast</keyword>
<dbReference type="InterPro" id="IPR000850">
    <property type="entry name" value="Adenylat/UMP-CMP_kin"/>
</dbReference>
<evidence type="ECO:0000256" key="9">
    <source>
        <dbReference type="ARBA" id="ARBA00022777"/>
    </source>
</evidence>
<keyword evidence="6" id="KW-0934">Plastid</keyword>
<evidence type="ECO:0000256" key="2">
    <source>
        <dbReference type="ARBA" id="ARBA00004229"/>
    </source>
</evidence>
<comment type="subcellular location">
    <subcellularLocation>
        <location evidence="2">Plastid</location>
        <location evidence="2">Chloroplast</location>
    </subcellularLocation>
</comment>
<comment type="catalytic activity">
    <reaction evidence="1">
        <text>AMP + ATP = 2 ADP</text>
        <dbReference type="Rhea" id="RHEA:12973"/>
        <dbReference type="ChEBI" id="CHEBI:30616"/>
        <dbReference type="ChEBI" id="CHEBI:456215"/>
        <dbReference type="ChEBI" id="CHEBI:456216"/>
        <dbReference type="EC" id="2.7.4.3"/>
    </reaction>
</comment>
<dbReference type="NCBIfam" id="TIGR01351">
    <property type="entry name" value="adk"/>
    <property type="match status" value="1"/>
</dbReference>
<keyword evidence="8" id="KW-0547">Nucleotide-binding</keyword>
<dbReference type="EMBL" id="CP031039">
    <property type="protein sequence ID" value="QDZ21774.1"/>
    <property type="molecule type" value="Genomic_DNA"/>
</dbReference>
<name>A0A5B8MP39_9CHLO</name>
<proteinExistence type="inferred from homology"/>
<evidence type="ECO:0000313" key="13">
    <source>
        <dbReference type="EMBL" id="QDZ21774.1"/>
    </source>
</evidence>
<dbReference type="GO" id="GO:0009507">
    <property type="term" value="C:chloroplast"/>
    <property type="evidence" value="ECO:0007669"/>
    <property type="project" value="UniProtKB-SubCell"/>
</dbReference>
<organism evidence="13 14">
    <name type="scientific">Chloropicon primus</name>
    <dbReference type="NCBI Taxonomy" id="1764295"/>
    <lineage>
        <taxon>Eukaryota</taxon>
        <taxon>Viridiplantae</taxon>
        <taxon>Chlorophyta</taxon>
        <taxon>Chloropicophyceae</taxon>
        <taxon>Chloropicales</taxon>
        <taxon>Chloropicaceae</taxon>
        <taxon>Chloropicon</taxon>
    </lineage>
</organism>
<dbReference type="GO" id="GO:0005524">
    <property type="term" value="F:ATP binding"/>
    <property type="evidence" value="ECO:0007669"/>
    <property type="project" value="UniProtKB-KW"/>
</dbReference>
<evidence type="ECO:0000256" key="7">
    <source>
        <dbReference type="ARBA" id="ARBA00022679"/>
    </source>
</evidence>
<dbReference type="Proteomes" id="UP000316726">
    <property type="component" value="Chromosome 6"/>
</dbReference>
<protein>
    <recommendedName>
        <fullName evidence="4">adenylate kinase</fullName>
        <ecNumber evidence="4">2.7.4.3</ecNumber>
    </recommendedName>
</protein>
<evidence type="ECO:0000313" key="12">
    <source>
        <dbReference type="EMBL" id="CAD9720101.1"/>
    </source>
</evidence>
<dbReference type="HAMAP" id="MF_00235">
    <property type="entry name" value="Adenylate_kinase_Adk"/>
    <property type="match status" value="1"/>
</dbReference>